<feature type="non-terminal residue" evidence="1">
    <location>
        <position position="1"/>
    </location>
</feature>
<dbReference type="Pfam" id="PF01804">
    <property type="entry name" value="Penicil_amidase"/>
    <property type="match status" value="1"/>
</dbReference>
<feature type="non-terminal residue" evidence="1">
    <location>
        <position position="242"/>
    </location>
</feature>
<evidence type="ECO:0000313" key="1">
    <source>
        <dbReference type="EMBL" id="SVE28168.1"/>
    </source>
</evidence>
<dbReference type="InterPro" id="IPR002692">
    <property type="entry name" value="S45"/>
</dbReference>
<dbReference type="GO" id="GO:0016787">
    <property type="term" value="F:hydrolase activity"/>
    <property type="evidence" value="ECO:0007669"/>
    <property type="project" value="InterPro"/>
</dbReference>
<dbReference type="EMBL" id="UINC01206509">
    <property type="protein sequence ID" value="SVE28168.1"/>
    <property type="molecule type" value="Genomic_DNA"/>
</dbReference>
<organism evidence="1">
    <name type="scientific">marine metagenome</name>
    <dbReference type="NCBI Taxonomy" id="408172"/>
    <lineage>
        <taxon>unclassified sequences</taxon>
        <taxon>metagenomes</taxon>
        <taxon>ecological metagenomes</taxon>
    </lineage>
</organism>
<gene>
    <name evidence="1" type="ORF">METZ01_LOCUS481022</name>
</gene>
<dbReference type="AlphaFoldDB" id="A0A383C978"/>
<proteinExistence type="predicted"/>
<dbReference type="PANTHER" id="PTHR34218:SF4">
    <property type="entry name" value="ACYL-HOMOSERINE LACTONE ACYLASE QUIP"/>
    <property type="match status" value="1"/>
</dbReference>
<sequence>SKGSIWPETLHTMLTAQNVHELRSSMQDWVDPCNNFLMADIAGNIGYFCRGYIPIRPLANGLLPVPGWNSNHDWSSRIPFEELPSSINPLEGFISTANNKPVDDDYPYFIGADFAPGYRIQRINDLINSLPKHSLADMKNIQSEIISIPAQIYSRKIALLNTSNPKLAQAQFIMKDWNGQMHADMVSPTIYSYLRDSLISELLHYHMGNEMFTLVWDPTDRGRTTFLTRFKALVAEHIHSDT</sequence>
<name>A0A383C978_9ZZZZ</name>
<dbReference type="GO" id="GO:0017000">
    <property type="term" value="P:antibiotic biosynthetic process"/>
    <property type="evidence" value="ECO:0007669"/>
    <property type="project" value="InterPro"/>
</dbReference>
<reference evidence="1" key="1">
    <citation type="submission" date="2018-05" db="EMBL/GenBank/DDBJ databases">
        <authorList>
            <person name="Lanie J.A."/>
            <person name="Ng W.-L."/>
            <person name="Kazmierczak K.M."/>
            <person name="Andrzejewski T.M."/>
            <person name="Davidsen T.M."/>
            <person name="Wayne K.J."/>
            <person name="Tettelin H."/>
            <person name="Glass J.I."/>
            <person name="Rusch D."/>
            <person name="Podicherti R."/>
            <person name="Tsui H.-C.T."/>
            <person name="Winkler M.E."/>
        </authorList>
    </citation>
    <scope>NUCLEOTIDE SEQUENCE</scope>
</reference>
<dbReference type="PANTHER" id="PTHR34218">
    <property type="entry name" value="PEPTIDASE S45 PENICILLIN AMIDASE"/>
    <property type="match status" value="1"/>
</dbReference>
<dbReference type="Gene3D" id="3.60.20.10">
    <property type="entry name" value="Glutamine Phosphoribosylpyrophosphate, subunit 1, domain 1"/>
    <property type="match status" value="1"/>
</dbReference>
<dbReference type="SUPFAM" id="SSF56235">
    <property type="entry name" value="N-terminal nucleophile aminohydrolases (Ntn hydrolases)"/>
    <property type="match status" value="1"/>
</dbReference>
<protein>
    <submittedName>
        <fullName evidence="1">Uncharacterized protein</fullName>
    </submittedName>
</protein>
<dbReference type="InterPro" id="IPR029055">
    <property type="entry name" value="Ntn_hydrolases_N"/>
</dbReference>
<accession>A0A383C978</accession>